<evidence type="ECO:0000313" key="2">
    <source>
        <dbReference type="Proteomes" id="UP000790709"/>
    </source>
</evidence>
<sequence>MWEFDAAKAVAVEHLTSFAIDPVKKIYLAREYDVQQWLVPALNGIARRSQPIGMKDAEKLGVDLALGMAAVRESLCIGPGGTLSVGERSVKRLDFTEKIKEMLAVYREESAVSDMPAKTN</sequence>
<keyword evidence="2" id="KW-1185">Reference proteome</keyword>
<proteinExistence type="predicted"/>
<reference evidence="1" key="1">
    <citation type="journal article" date="2021" name="New Phytol.">
        <title>Evolutionary innovations through gain and loss of genes in the ectomycorrhizal Boletales.</title>
        <authorList>
            <person name="Wu G."/>
            <person name="Miyauchi S."/>
            <person name="Morin E."/>
            <person name="Kuo A."/>
            <person name="Drula E."/>
            <person name="Varga T."/>
            <person name="Kohler A."/>
            <person name="Feng B."/>
            <person name="Cao Y."/>
            <person name="Lipzen A."/>
            <person name="Daum C."/>
            <person name="Hundley H."/>
            <person name="Pangilinan J."/>
            <person name="Johnson J."/>
            <person name="Barry K."/>
            <person name="LaButti K."/>
            <person name="Ng V."/>
            <person name="Ahrendt S."/>
            <person name="Min B."/>
            <person name="Choi I.G."/>
            <person name="Park H."/>
            <person name="Plett J.M."/>
            <person name="Magnuson J."/>
            <person name="Spatafora J.W."/>
            <person name="Nagy L.G."/>
            <person name="Henrissat B."/>
            <person name="Grigoriev I.V."/>
            <person name="Yang Z.L."/>
            <person name="Xu J."/>
            <person name="Martin F.M."/>
        </authorList>
    </citation>
    <scope>NUCLEOTIDE SEQUENCE</scope>
    <source>
        <strain evidence="1">KUC20120723A-06</strain>
    </source>
</reference>
<dbReference type="EMBL" id="MU266350">
    <property type="protein sequence ID" value="KAH7928668.1"/>
    <property type="molecule type" value="Genomic_DNA"/>
</dbReference>
<comment type="caution">
    <text evidence="1">The sequence shown here is derived from an EMBL/GenBank/DDBJ whole genome shotgun (WGS) entry which is preliminary data.</text>
</comment>
<organism evidence="1 2">
    <name type="scientific">Leucogyrophana mollusca</name>
    <dbReference type="NCBI Taxonomy" id="85980"/>
    <lineage>
        <taxon>Eukaryota</taxon>
        <taxon>Fungi</taxon>
        <taxon>Dikarya</taxon>
        <taxon>Basidiomycota</taxon>
        <taxon>Agaricomycotina</taxon>
        <taxon>Agaricomycetes</taxon>
        <taxon>Agaricomycetidae</taxon>
        <taxon>Boletales</taxon>
        <taxon>Boletales incertae sedis</taxon>
        <taxon>Leucogyrophana</taxon>
    </lineage>
</organism>
<evidence type="ECO:0000313" key="1">
    <source>
        <dbReference type="EMBL" id="KAH7928668.1"/>
    </source>
</evidence>
<dbReference type="Proteomes" id="UP000790709">
    <property type="component" value="Unassembled WGS sequence"/>
</dbReference>
<accession>A0ACB8BTR3</accession>
<name>A0ACB8BTR3_9AGAM</name>
<gene>
    <name evidence="1" type="ORF">BV22DRAFT_1030418</name>
</gene>
<protein>
    <submittedName>
        <fullName evidence="1">Uncharacterized protein</fullName>
    </submittedName>
</protein>